<dbReference type="GO" id="GO:0016810">
    <property type="term" value="F:hydrolase activity, acting on carbon-nitrogen (but not peptide) bonds"/>
    <property type="evidence" value="ECO:0007669"/>
    <property type="project" value="InterPro"/>
</dbReference>
<sequence>MKRLYVLPTVGISVLILLSGCDTQPGSASPDLIFTNAYLIDGTGESGRMADVRVRGDRILEVGSLTPTDAETEIDATNLVLAPGFIDTHSHHDGGLEEGGALAAVSQGITTIIAGQDGGSPLPLSDFFTRMETATVAVNVAAYVGHNSIRRRVMGDDFRREATLEEIEKMKVLLESELESGALGLSTGLEYDPGIYSSTDEVVELARIAASVGGRYISHMRSEDRAFFSALEELLHIGRETGIPVQVSHMKLAMKSLWGETGRVLSMLDAAREEGINVTADVYPYEFWQSTMTVLFPGREFTREAATFALEELAPPEGMFIAAFGADPSYVGMSLAEIAELRGKDAVTVYLELIAEADASDGRESIIARSMTETDIAELLSWPYTNVSSDGGLNGRHPRGYGSFTRVLGRHVRERGELSLESAIRKMSSLAAENTGLSERGEIREGYFADLVLFDAETVLDRATPDEPNLTSVGIVGVWVNGARVYSAEGVTGNRPGRVLRRGDN</sequence>
<gene>
    <name evidence="3" type="ORF">METZ01_LOCUS39473</name>
</gene>
<dbReference type="Gene3D" id="3.20.20.140">
    <property type="entry name" value="Metal-dependent hydrolases"/>
    <property type="match status" value="2"/>
</dbReference>
<accession>A0A381R762</accession>
<protein>
    <recommendedName>
        <fullName evidence="2">Amidohydrolase 3 domain-containing protein</fullName>
    </recommendedName>
</protein>
<evidence type="ECO:0000313" key="3">
    <source>
        <dbReference type="EMBL" id="SUZ86619.1"/>
    </source>
</evidence>
<dbReference type="InterPro" id="IPR013108">
    <property type="entry name" value="Amidohydro_3"/>
</dbReference>
<evidence type="ECO:0000256" key="1">
    <source>
        <dbReference type="ARBA" id="ARBA00022801"/>
    </source>
</evidence>
<keyword evidence="1" id="KW-0378">Hydrolase</keyword>
<dbReference type="SUPFAM" id="SSF51556">
    <property type="entry name" value="Metallo-dependent hydrolases"/>
    <property type="match status" value="1"/>
</dbReference>
<proteinExistence type="predicted"/>
<dbReference type="CDD" id="cd01297">
    <property type="entry name" value="D-aminoacylase"/>
    <property type="match status" value="1"/>
</dbReference>
<dbReference type="AlphaFoldDB" id="A0A381R762"/>
<feature type="domain" description="Amidohydrolase 3" evidence="2">
    <location>
        <begin position="73"/>
        <end position="284"/>
    </location>
</feature>
<dbReference type="EMBL" id="UINC01001691">
    <property type="protein sequence ID" value="SUZ86619.1"/>
    <property type="molecule type" value="Genomic_DNA"/>
</dbReference>
<dbReference type="InterPro" id="IPR011059">
    <property type="entry name" value="Metal-dep_hydrolase_composite"/>
</dbReference>
<name>A0A381R762_9ZZZZ</name>
<dbReference type="Gene3D" id="2.30.40.10">
    <property type="entry name" value="Urease, subunit C, domain 1"/>
    <property type="match status" value="1"/>
</dbReference>
<dbReference type="InterPro" id="IPR032466">
    <property type="entry name" value="Metal_Hydrolase"/>
</dbReference>
<evidence type="ECO:0000259" key="2">
    <source>
        <dbReference type="Pfam" id="PF07969"/>
    </source>
</evidence>
<dbReference type="PANTHER" id="PTHR11113">
    <property type="entry name" value="N-ACETYLGLUCOSAMINE-6-PHOSPHATE DEACETYLASE"/>
    <property type="match status" value="1"/>
</dbReference>
<reference evidence="3" key="1">
    <citation type="submission" date="2018-05" db="EMBL/GenBank/DDBJ databases">
        <authorList>
            <person name="Lanie J.A."/>
            <person name="Ng W.-L."/>
            <person name="Kazmierczak K.M."/>
            <person name="Andrzejewski T.M."/>
            <person name="Davidsen T.M."/>
            <person name="Wayne K.J."/>
            <person name="Tettelin H."/>
            <person name="Glass J.I."/>
            <person name="Rusch D."/>
            <person name="Podicherti R."/>
            <person name="Tsui H.-C.T."/>
            <person name="Winkler M.E."/>
        </authorList>
    </citation>
    <scope>NUCLEOTIDE SEQUENCE</scope>
</reference>
<dbReference type="SUPFAM" id="SSF51338">
    <property type="entry name" value="Composite domain of metallo-dependent hydrolases"/>
    <property type="match status" value="1"/>
</dbReference>
<organism evidence="3">
    <name type="scientific">marine metagenome</name>
    <dbReference type="NCBI Taxonomy" id="408172"/>
    <lineage>
        <taxon>unclassified sequences</taxon>
        <taxon>metagenomes</taxon>
        <taxon>ecological metagenomes</taxon>
    </lineage>
</organism>
<dbReference type="Pfam" id="PF07969">
    <property type="entry name" value="Amidohydro_3"/>
    <property type="match status" value="2"/>
</dbReference>
<feature type="domain" description="Amidohydrolase 3" evidence="2">
    <location>
        <begin position="336"/>
        <end position="486"/>
    </location>
</feature>
<dbReference type="PROSITE" id="PS51257">
    <property type="entry name" value="PROKAR_LIPOPROTEIN"/>
    <property type="match status" value="1"/>
</dbReference>